<gene>
    <name evidence="1" type="ORF">LCGC14_2435950</name>
</gene>
<evidence type="ECO:0000313" key="1">
    <source>
        <dbReference type="EMBL" id="KKL22384.1"/>
    </source>
</evidence>
<dbReference type="EMBL" id="LAZR01037372">
    <property type="protein sequence ID" value="KKL22384.1"/>
    <property type="molecule type" value="Genomic_DNA"/>
</dbReference>
<accession>A0A0F9BKF2</accession>
<protein>
    <submittedName>
        <fullName evidence="1">Uncharacterized protein</fullName>
    </submittedName>
</protein>
<proteinExistence type="predicted"/>
<dbReference type="AlphaFoldDB" id="A0A0F9BKF2"/>
<organism evidence="1">
    <name type="scientific">marine sediment metagenome</name>
    <dbReference type="NCBI Taxonomy" id="412755"/>
    <lineage>
        <taxon>unclassified sequences</taxon>
        <taxon>metagenomes</taxon>
        <taxon>ecological metagenomes</taxon>
    </lineage>
</organism>
<sequence>MPGRPKRHVVLGTHVVDADEAERYWIELESAAQALWQALGNSQAAIGKGPTPELEMYKWVNTTKETTNAG</sequence>
<name>A0A0F9BKF2_9ZZZZ</name>
<reference evidence="1" key="1">
    <citation type="journal article" date="2015" name="Nature">
        <title>Complex archaea that bridge the gap between prokaryotes and eukaryotes.</title>
        <authorList>
            <person name="Spang A."/>
            <person name="Saw J.H."/>
            <person name="Jorgensen S.L."/>
            <person name="Zaremba-Niedzwiedzka K."/>
            <person name="Martijn J."/>
            <person name="Lind A.E."/>
            <person name="van Eijk R."/>
            <person name="Schleper C."/>
            <person name="Guy L."/>
            <person name="Ettema T.J."/>
        </authorList>
    </citation>
    <scope>NUCLEOTIDE SEQUENCE</scope>
</reference>
<comment type="caution">
    <text evidence="1">The sequence shown here is derived from an EMBL/GenBank/DDBJ whole genome shotgun (WGS) entry which is preliminary data.</text>
</comment>